<gene>
    <name evidence="2" type="ORF">EZS28_050519</name>
</gene>
<comment type="caution">
    <text evidence="2">The sequence shown here is derived from an EMBL/GenBank/DDBJ whole genome shotgun (WGS) entry which is preliminary data.</text>
</comment>
<evidence type="ECO:0000313" key="3">
    <source>
        <dbReference type="Proteomes" id="UP000324800"/>
    </source>
</evidence>
<dbReference type="Proteomes" id="UP000324800">
    <property type="component" value="Unassembled WGS sequence"/>
</dbReference>
<feature type="compositionally biased region" description="Polar residues" evidence="1">
    <location>
        <begin position="54"/>
        <end position="72"/>
    </location>
</feature>
<dbReference type="EMBL" id="SNRW01037152">
    <property type="protein sequence ID" value="KAA6353954.1"/>
    <property type="molecule type" value="Genomic_DNA"/>
</dbReference>
<dbReference type="AlphaFoldDB" id="A0A5J4T6G1"/>
<proteinExistence type="predicted"/>
<feature type="compositionally biased region" description="Basic and acidic residues" evidence="1">
    <location>
        <begin position="1"/>
        <end position="21"/>
    </location>
</feature>
<evidence type="ECO:0000313" key="2">
    <source>
        <dbReference type="EMBL" id="KAA6353954.1"/>
    </source>
</evidence>
<feature type="compositionally biased region" description="Polar residues" evidence="1">
    <location>
        <begin position="22"/>
        <end position="33"/>
    </location>
</feature>
<evidence type="ECO:0000256" key="1">
    <source>
        <dbReference type="SAM" id="MobiDB-lite"/>
    </source>
</evidence>
<accession>A0A5J4T6G1</accession>
<protein>
    <submittedName>
        <fullName evidence="2">Uncharacterized protein</fullName>
    </submittedName>
</protein>
<feature type="region of interest" description="Disordered" evidence="1">
    <location>
        <begin position="1"/>
        <end position="137"/>
    </location>
</feature>
<sequence>MTEYKDKDKEKEKQEKQEKDNTAQQDQSQQPINNKPAISDIGKGMLGFLASMKDSINSPSPLITPNNKNDTISIDELKMSLPPPPSAMPSLLPSSSPQIHQSSLSQSQSQSPSIQSPSNSLQSSLPSNSPQPITQSLSVTNAPFGVSITTTYPHNLQNNKEFEIDQIINDLILKV</sequence>
<reference evidence="2 3" key="1">
    <citation type="submission" date="2019-03" db="EMBL/GenBank/DDBJ databases">
        <title>Single cell metagenomics reveals metabolic interactions within the superorganism composed of flagellate Streblomastix strix and complex community of Bacteroidetes bacteria on its surface.</title>
        <authorList>
            <person name="Treitli S.C."/>
            <person name="Kolisko M."/>
            <person name="Husnik F."/>
            <person name="Keeling P."/>
            <person name="Hampl V."/>
        </authorList>
    </citation>
    <scope>NUCLEOTIDE SEQUENCE [LARGE SCALE GENOMIC DNA]</scope>
    <source>
        <strain evidence="2">ST1C</strain>
    </source>
</reference>
<organism evidence="2 3">
    <name type="scientific">Streblomastix strix</name>
    <dbReference type="NCBI Taxonomy" id="222440"/>
    <lineage>
        <taxon>Eukaryota</taxon>
        <taxon>Metamonada</taxon>
        <taxon>Preaxostyla</taxon>
        <taxon>Oxymonadida</taxon>
        <taxon>Streblomastigidae</taxon>
        <taxon>Streblomastix</taxon>
    </lineage>
</organism>
<name>A0A5J4T6G1_9EUKA</name>
<feature type="compositionally biased region" description="Low complexity" evidence="1">
    <location>
        <begin position="88"/>
        <end position="132"/>
    </location>
</feature>